<dbReference type="EMBL" id="CAADRA010005918">
    <property type="protein sequence ID" value="VFT93350.1"/>
    <property type="molecule type" value="Genomic_DNA"/>
</dbReference>
<protein>
    <submittedName>
        <fullName evidence="4">Aste57867_16578 protein</fullName>
    </submittedName>
</protein>
<reference evidence="4 5" key="1">
    <citation type="submission" date="2019-03" db="EMBL/GenBank/DDBJ databases">
        <authorList>
            <person name="Gaulin E."/>
            <person name="Dumas B."/>
        </authorList>
    </citation>
    <scope>NUCLEOTIDE SEQUENCE [LARGE SCALE GENOMIC DNA]</scope>
    <source>
        <strain evidence="4">CBS 568.67</strain>
    </source>
</reference>
<name>A0A485L701_9STRA</name>
<feature type="transmembrane region" description="Helical" evidence="1">
    <location>
        <begin position="282"/>
        <end position="302"/>
    </location>
</feature>
<evidence type="ECO:0000313" key="5">
    <source>
        <dbReference type="Proteomes" id="UP000332933"/>
    </source>
</evidence>
<evidence type="ECO:0000313" key="4">
    <source>
        <dbReference type="EMBL" id="VFT93350.1"/>
    </source>
</evidence>
<gene>
    <name evidence="4" type="primary">Aste57867_16578</name>
    <name evidence="3" type="ORF">As57867_016521</name>
    <name evidence="4" type="ORF">ASTE57867_16578</name>
</gene>
<feature type="chain" id="PRO_5036116366" evidence="2">
    <location>
        <begin position="28"/>
        <end position="445"/>
    </location>
</feature>
<keyword evidence="1" id="KW-0472">Membrane</keyword>
<keyword evidence="1" id="KW-1133">Transmembrane helix</keyword>
<sequence length="445" mass="50134">MRVSALWPSNDVLFVASLAAGLPQANASAVITPCHHTVNPVECNRGYLGQLVSFSKHYLGLKEKDAILKLASHASSDVFAMQVSFLQYVRESTNDPLQILQYVFFDPVDPTFYLWSWVYMFEWATGYREVVSFEGDVGQMRLITEDTLISSQGVEVHELRTTFAMYACSGVQYVTAIMLGVASLTVFYTLVSRGRLEGMNLFELNRVAGIVWVGRPLLLLRGVTALCLLSTATLELDFQHHVSYFSVPPLPWYKTILGASEATWLVYILNDLSMVWTKEFTMYYATSSCLLVWLFVAILTLVQPVAHDASVTPQCQFDQMDFQLVCHSGVIRIGQFSRLICLLAIIGITNVACCAMAYWVKRDLGPTKTHSLFLSSGAKYLFDTTNWIYNGAYYIDPASALLNGLISWHWGPSTFMMDIKLWRIFCMDKDLDAPLRLQARIILVE</sequence>
<feature type="transmembrane region" description="Helical" evidence="1">
    <location>
        <begin position="212"/>
        <end position="232"/>
    </location>
</feature>
<dbReference type="OrthoDB" id="78494at2759"/>
<dbReference type="EMBL" id="VJMH01005897">
    <property type="protein sequence ID" value="KAF0692340.1"/>
    <property type="molecule type" value="Genomic_DNA"/>
</dbReference>
<proteinExistence type="predicted"/>
<accession>A0A485L701</accession>
<evidence type="ECO:0000313" key="3">
    <source>
        <dbReference type="EMBL" id="KAF0692340.1"/>
    </source>
</evidence>
<keyword evidence="1" id="KW-0812">Transmembrane</keyword>
<feature type="signal peptide" evidence="2">
    <location>
        <begin position="1"/>
        <end position="27"/>
    </location>
</feature>
<keyword evidence="2" id="KW-0732">Signal</keyword>
<feature type="transmembrane region" description="Helical" evidence="1">
    <location>
        <begin position="252"/>
        <end position="270"/>
    </location>
</feature>
<feature type="transmembrane region" description="Helical" evidence="1">
    <location>
        <begin position="170"/>
        <end position="191"/>
    </location>
</feature>
<feature type="transmembrane region" description="Helical" evidence="1">
    <location>
        <begin position="336"/>
        <end position="360"/>
    </location>
</feature>
<dbReference type="AlphaFoldDB" id="A0A485L701"/>
<organism evidence="4 5">
    <name type="scientific">Aphanomyces stellatus</name>
    <dbReference type="NCBI Taxonomy" id="120398"/>
    <lineage>
        <taxon>Eukaryota</taxon>
        <taxon>Sar</taxon>
        <taxon>Stramenopiles</taxon>
        <taxon>Oomycota</taxon>
        <taxon>Saprolegniomycetes</taxon>
        <taxon>Saprolegniales</taxon>
        <taxon>Verrucalvaceae</taxon>
        <taxon>Aphanomyces</taxon>
    </lineage>
</organism>
<evidence type="ECO:0000256" key="1">
    <source>
        <dbReference type="SAM" id="Phobius"/>
    </source>
</evidence>
<reference evidence="3" key="2">
    <citation type="submission" date="2019-06" db="EMBL/GenBank/DDBJ databases">
        <title>Genomics analysis of Aphanomyces spp. identifies a new class of oomycete effector associated with host adaptation.</title>
        <authorList>
            <person name="Gaulin E."/>
        </authorList>
    </citation>
    <scope>NUCLEOTIDE SEQUENCE</scope>
    <source>
        <strain evidence="3">CBS 578.67</strain>
    </source>
</reference>
<evidence type="ECO:0000256" key="2">
    <source>
        <dbReference type="SAM" id="SignalP"/>
    </source>
</evidence>
<dbReference type="Proteomes" id="UP000332933">
    <property type="component" value="Unassembled WGS sequence"/>
</dbReference>
<keyword evidence="5" id="KW-1185">Reference proteome</keyword>